<gene>
    <name evidence="2" type="ORF">MHM_03510</name>
</gene>
<dbReference type="EMBL" id="HE613254">
    <property type="protein sequence ID" value="CCE66869.1"/>
    <property type="molecule type" value="Genomic_DNA"/>
</dbReference>
<evidence type="ECO:0000313" key="2">
    <source>
        <dbReference type="EMBL" id="CCE66869.1"/>
    </source>
</evidence>
<name>G8C3H1_9MOLU</name>
<reference evidence="2" key="2">
    <citation type="submission" date="2011-11" db="EMBL/GenBank/DDBJ databases">
        <authorList>
            <person name="Barker E."/>
        </authorList>
    </citation>
    <scope>NUCLEOTIDE SEQUENCE</scope>
    <source>
        <strain evidence="2">Birmingham 1</strain>
    </source>
</reference>
<organism evidence="2">
    <name type="scientific">Candidatus Mycoplasma haematominutum 'Birmingham 1'</name>
    <dbReference type="NCBI Taxonomy" id="1116213"/>
    <lineage>
        <taxon>Bacteria</taxon>
        <taxon>Bacillati</taxon>
        <taxon>Mycoplasmatota</taxon>
        <taxon>Mollicutes</taxon>
        <taxon>Mycoplasmataceae</taxon>
        <taxon>Mycoplasma</taxon>
    </lineage>
</organism>
<proteinExistence type="predicted"/>
<protein>
    <submittedName>
        <fullName evidence="2">Uncharacterized protein</fullName>
    </submittedName>
</protein>
<evidence type="ECO:0000256" key="1">
    <source>
        <dbReference type="SAM" id="MobiDB-lite"/>
    </source>
</evidence>
<accession>G8C3H1</accession>
<sequence>MEGEKIDKLEITQNAQQNVPKLFAELKKEAKVVEIDIQSKSKISSFQKELNRSSHQNFQKALGKVKNFKRESSSAAPCSRQPRSAATQVPKLSSQEKKTISDFFQKFENLSQDKTKFSDELENLSGEVKISKLTETICLSCIPKNLREIGWSEQELNIFEKTPSFRRNPISTHMYYQQTQALNSSKAKSTWGAWESKNHPYHELFSTEEEWLKYVTQISEAWKKYYSYMNSPSRIATTVFTFGMAGTTEKSGLEKKIDESKASLELAIGTKLMQLMNQLS</sequence>
<dbReference type="AlphaFoldDB" id="G8C3H1"/>
<dbReference type="HOGENOM" id="CLU_841139_0_0_14"/>
<feature type="compositionally biased region" description="Polar residues" evidence="1">
    <location>
        <begin position="73"/>
        <end position="92"/>
    </location>
</feature>
<dbReference type="KEGG" id="mhb:MHM_03510"/>
<dbReference type="RefSeq" id="WP_015511734.1">
    <property type="nucleotide sequence ID" value="NC_021007.1"/>
</dbReference>
<feature type="region of interest" description="Disordered" evidence="1">
    <location>
        <begin position="67"/>
        <end position="92"/>
    </location>
</feature>
<dbReference type="PATRIC" id="fig|1116213.3.peg.376"/>
<reference evidence="2" key="1">
    <citation type="submission" date="2011-11" db="EMBL/GenBank/DDBJ databases">
        <title>Complete genome sequence of Candidatus Mycoplasma haemominutum.</title>
        <authorList>
            <person name="Barker E.N."/>
            <person name="Darby A.C."/>
            <person name="Helps C.R."/>
            <person name="Peters I.R."/>
            <person name="Hughes M.A."/>
            <person name="Radford A.D."/>
            <person name="Novacco M."/>
            <person name="Boretti F."/>
            <person name="Hofmann-Lehmann R."/>
            <person name="Tasker S."/>
        </authorList>
    </citation>
    <scope>NUCLEOTIDE SEQUENCE</scope>
    <source>
        <strain evidence="2">Birmingham 1</strain>
    </source>
</reference>